<dbReference type="GO" id="GO:0006508">
    <property type="term" value="P:proteolysis"/>
    <property type="evidence" value="ECO:0007669"/>
    <property type="project" value="UniProtKB-KW"/>
</dbReference>
<dbReference type="InterPro" id="IPR034197">
    <property type="entry name" value="Peptidases_S8_3"/>
</dbReference>
<dbReference type="FunFam" id="3.50.30.30:FF:000005">
    <property type="entry name" value="subtilisin-like protease SBT1.5"/>
    <property type="match status" value="1"/>
</dbReference>
<evidence type="ECO:0000256" key="7">
    <source>
        <dbReference type="ARBA" id="ARBA00023180"/>
    </source>
</evidence>
<evidence type="ECO:0000313" key="15">
    <source>
        <dbReference type="EMBL" id="CAL5019871.1"/>
    </source>
</evidence>
<protein>
    <recommendedName>
        <fullName evidence="17">Subtilisin-like protease</fullName>
    </recommendedName>
</protein>
<dbReference type="Gene3D" id="2.60.40.2310">
    <property type="match status" value="1"/>
</dbReference>
<evidence type="ECO:0000259" key="11">
    <source>
        <dbReference type="Pfam" id="PF00082"/>
    </source>
</evidence>
<dbReference type="InterPro" id="IPR003137">
    <property type="entry name" value="PA_domain"/>
</dbReference>
<dbReference type="PANTHER" id="PTHR10795">
    <property type="entry name" value="PROPROTEIN CONVERTASE SUBTILISIN/KEXIN"/>
    <property type="match status" value="1"/>
</dbReference>
<feature type="domain" description="Inhibitor I9" evidence="13">
    <location>
        <begin position="31"/>
        <end position="114"/>
    </location>
</feature>
<dbReference type="InterPro" id="IPR015500">
    <property type="entry name" value="Peptidase_S8_subtilisin-rel"/>
</dbReference>
<evidence type="ECO:0000256" key="2">
    <source>
        <dbReference type="ARBA" id="ARBA00011073"/>
    </source>
</evidence>
<dbReference type="InterPro" id="IPR023827">
    <property type="entry name" value="Peptidase_S8_Asp-AS"/>
</dbReference>
<evidence type="ECO:0000313" key="16">
    <source>
        <dbReference type="Proteomes" id="UP001497457"/>
    </source>
</evidence>
<keyword evidence="4 10" id="KW-0732">Signal</keyword>
<evidence type="ECO:0000256" key="10">
    <source>
        <dbReference type="SAM" id="SignalP"/>
    </source>
</evidence>
<dbReference type="InterPro" id="IPR045051">
    <property type="entry name" value="SBT"/>
</dbReference>
<dbReference type="GO" id="GO:0004252">
    <property type="term" value="F:serine-type endopeptidase activity"/>
    <property type="evidence" value="ECO:0007669"/>
    <property type="project" value="UniProtKB-UniRule"/>
</dbReference>
<evidence type="ECO:0000259" key="12">
    <source>
        <dbReference type="Pfam" id="PF02225"/>
    </source>
</evidence>
<feature type="active site" description="Charge relay system" evidence="8 9">
    <location>
        <position position="146"/>
    </location>
</feature>
<dbReference type="Gene3D" id="3.50.30.30">
    <property type="match status" value="1"/>
</dbReference>
<dbReference type="Gene3D" id="3.30.70.80">
    <property type="entry name" value="Peptidase S8 propeptide/proteinase inhibitor I9"/>
    <property type="match status" value="1"/>
</dbReference>
<feature type="domain" description="PA" evidence="12">
    <location>
        <begin position="394"/>
        <end position="477"/>
    </location>
</feature>
<accession>A0ABC9CF70</accession>
<evidence type="ECO:0000256" key="9">
    <source>
        <dbReference type="PROSITE-ProRule" id="PRU01240"/>
    </source>
</evidence>
<dbReference type="Pfam" id="PF00082">
    <property type="entry name" value="Peptidase_S8"/>
    <property type="match status" value="1"/>
</dbReference>
<feature type="chain" id="PRO_5044802297" description="Subtilisin-like protease" evidence="10">
    <location>
        <begin position="20"/>
        <end position="788"/>
    </location>
</feature>
<dbReference type="SUPFAM" id="SSF52743">
    <property type="entry name" value="Subtilisin-like"/>
    <property type="match status" value="1"/>
</dbReference>
<evidence type="ECO:0008006" key="17">
    <source>
        <dbReference type="Google" id="ProtNLM"/>
    </source>
</evidence>
<dbReference type="EMBL" id="OZ075113">
    <property type="protein sequence ID" value="CAL5019871.1"/>
    <property type="molecule type" value="Genomic_DNA"/>
</dbReference>
<feature type="domain" description="Peptidase S8/S53" evidence="11">
    <location>
        <begin position="138"/>
        <end position="601"/>
    </location>
</feature>
<dbReference type="Proteomes" id="UP001497457">
    <property type="component" value="Chromosome 3rd"/>
</dbReference>
<dbReference type="Pfam" id="PF17766">
    <property type="entry name" value="fn3_6"/>
    <property type="match status" value="1"/>
</dbReference>
<dbReference type="Gene3D" id="3.40.50.200">
    <property type="entry name" value="Peptidase S8/S53 domain"/>
    <property type="match status" value="1"/>
</dbReference>
<dbReference type="PROSITE" id="PS51892">
    <property type="entry name" value="SUBTILASE"/>
    <property type="match status" value="1"/>
</dbReference>
<evidence type="ECO:0000256" key="6">
    <source>
        <dbReference type="ARBA" id="ARBA00022825"/>
    </source>
</evidence>
<sequence length="788" mass="82232">MARLVWVACLLLAAATAVAAVVESEAEALSTYIVHVAQAHAPRSSRPSMLSSAYSSFLRDHLPEHVVRQTPRLLYSYAHAATGFAARLTEAQAVHLASQESVLAVVPDMTHQLHTTQSPSFLGLSASSGLLQASDGGANIVIGFIDSGVYPKDRASFTAPPSLPPPPSTFRGSCVSAPDFNASAYCNNKLVGAKFFKLGYEAAHGSVIEETESSSPLDTNGHGTHTASTAAGSAVVDAAFFDYARGKAVGMGSNSPPHIANPVGMAPAAHIAAYKACWAGECASSNVLMAFDEAIKDGVNVISVSSGLYRASFYSDSTAVGAFSAIRKGIIVSASAGNYGLGESTVFNVAPWILTAGASTINRQFLANIVLGNGENFTATSIYEGTPLSTNKIPLVYGGDVGSSECEAGKLNASEVIGKIVVCDAGINSRQVKGEAVKLAGGAGAILVSSKVFGEQSVATAHVLPAAGVSFATAENIKKYIRETESPVGTIVFLGTVIGRTTRPAPRMASFSGRGPNFIAPEILKPDVTAPGVDILAAWTGENSPSGLDSDPRRVKFNIMYGTSVACAHVSGIVALLRQVHPDWSPAAIKSALMTTAYNVDSAGDIIKDMSTSKESTPFVRGAGHVDPNRAADPGLVYNASTNDYISFLCALRYTAQQIAVLTRDGSMTDCSRRPGSVGDHNYPAFSVVFRSGGGAVTQRRVVQNVGSNTTTTYTPNVTSPAGVRVTVQPSTLKFSVLRKTQEYAVTFTPLGNVTDKYTFGSIVWSDGKYKVTSPIAITWPATQVAAM</sequence>
<feature type="signal peptide" evidence="10">
    <location>
        <begin position="1"/>
        <end position="19"/>
    </location>
</feature>
<proteinExistence type="inferred from homology"/>
<evidence type="ECO:0000256" key="1">
    <source>
        <dbReference type="ARBA" id="ARBA00004613"/>
    </source>
</evidence>
<keyword evidence="16" id="KW-1185">Reference proteome</keyword>
<dbReference type="Pfam" id="PF05922">
    <property type="entry name" value="Inhibitor_I9"/>
    <property type="match status" value="1"/>
</dbReference>
<organism evidence="15 16">
    <name type="scientific">Urochloa decumbens</name>
    <dbReference type="NCBI Taxonomy" id="240449"/>
    <lineage>
        <taxon>Eukaryota</taxon>
        <taxon>Viridiplantae</taxon>
        <taxon>Streptophyta</taxon>
        <taxon>Embryophyta</taxon>
        <taxon>Tracheophyta</taxon>
        <taxon>Spermatophyta</taxon>
        <taxon>Magnoliopsida</taxon>
        <taxon>Liliopsida</taxon>
        <taxon>Poales</taxon>
        <taxon>Poaceae</taxon>
        <taxon>PACMAD clade</taxon>
        <taxon>Panicoideae</taxon>
        <taxon>Panicodae</taxon>
        <taxon>Paniceae</taxon>
        <taxon>Melinidinae</taxon>
        <taxon>Urochloa</taxon>
    </lineage>
</organism>
<dbReference type="InterPro" id="IPR041469">
    <property type="entry name" value="Subtilisin-like_FN3"/>
</dbReference>
<evidence type="ECO:0000259" key="13">
    <source>
        <dbReference type="Pfam" id="PF05922"/>
    </source>
</evidence>
<feature type="active site" description="Charge relay system" evidence="8 9">
    <location>
        <position position="564"/>
    </location>
</feature>
<dbReference type="GO" id="GO:0005576">
    <property type="term" value="C:extracellular region"/>
    <property type="evidence" value="ECO:0007669"/>
    <property type="project" value="UniProtKB-SubCell"/>
</dbReference>
<reference evidence="15" key="1">
    <citation type="submission" date="2024-10" db="EMBL/GenBank/DDBJ databases">
        <authorList>
            <person name="Ryan C."/>
        </authorList>
    </citation>
    <scope>NUCLEOTIDE SEQUENCE [LARGE SCALE GENOMIC DNA]</scope>
</reference>
<evidence type="ECO:0000256" key="5">
    <source>
        <dbReference type="ARBA" id="ARBA00022801"/>
    </source>
</evidence>
<dbReference type="CDD" id="cd04852">
    <property type="entry name" value="Peptidases_S8_3"/>
    <property type="match status" value="1"/>
</dbReference>
<evidence type="ECO:0000256" key="8">
    <source>
        <dbReference type="PIRSR" id="PIRSR615500-1"/>
    </source>
</evidence>
<evidence type="ECO:0000259" key="14">
    <source>
        <dbReference type="Pfam" id="PF17766"/>
    </source>
</evidence>
<dbReference type="InterPro" id="IPR000209">
    <property type="entry name" value="Peptidase_S8/S53_dom"/>
</dbReference>
<dbReference type="InterPro" id="IPR010259">
    <property type="entry name" value="S8pro/Inhibitor_I9"/>
</dbReference>
<keyword evidence="5 9" id="KW-0378">Hydrolase</keyword>
<evidence type="ECO:0000256" key="4">
    <source>
        <dbReference type="ARBA" id="ARBA00022729"/>
    </source>
</evidence>
<dbReference type="InterPro" id="IPR037045">
    <property type="entry name" value="S8pro/Inhibitor_I9_sf"/>
</dbReference>
<comment type="subcellular location">
    <subcellularLocation>
        <location evidence="1">Secreted</location>
    </subcellularLocation>
</comment>
<dbReference type="InterPro" id="IPR036852">
    <property type="entry name" value="Peptidase_S8/S53_dom_sf"/>
</dbReference>
<dbReference type="Pfam" id="PF02225">
    <property type="entry name" value="PA"/>
    <property type="match status" value="1"/>
</dbReference>
<keyword evidence="6 9" id="KW-0720">Serine protease</keyword>
<evidence type="ECO:0000256" key="3">
    <source>
        <dbReference type="ARBA" id="ARBA00022670"/>
    </source>
</evidence>
<feature type="active site" description="Charge relay system" evidence="8 9">
    <location>
        <position position="222"/>
    </location>
</feature>
<dbReference type="AlphaFoldDB" id="A0ABC9CF70"/>
<gene>
    <name evidence="15" type="ORF">URODEC1_LOCUS75020</name>
</gene>
<comment type="similarity">
    <text evidence="2 9">Belongs to the peptidase S8 family.</text>
</comment>
<keyword evidence="3 9" id="KW-0645">Protease</keyword>
<name>A0ABC9CF70_9POAL</name>
<keyword evidence="7" id="KW-0325">Glycoprotein</keyword>
<dbReference type="PROSITE" id="PS00136">
    <property type="entry name" value="SUBTILASE_ASP"/>
    <property type="match status" value="1"/>
</dbReference>
<dbReference type="PRINTS" id="PR00723">
    <property type="entry name" value="SUBTILISIN"/>
</dbReference>
<feature type="domain" description="Subtilisin-like protease fibronectin type-III" evidence="14">
    <location>
        <begin position="680"/>
        <end position="778"/>
    </location>
</feature>
<dbReference type="CDD" id="cd02120">
    <property type="entry name" value="PA_subtilisin_like"/>
    <property type="match status" value="1"/>
</dbReference>